<evidence type="ECO:0000256" key="1">
    <source>
        <dbReference type="SAM" id="Phobius"/>
    </source>
</evidence>
<dbReference type="Proteomes" id="UP000326396">
    <property type="component" value="Linkage Group LG14"/>
</dbReference>
<proteinExistence type="predicted"/>
<comment type="caution">
    <text evidence="2">The sequence shown here is derived from an EMBL/GenBank/DDBJ whole genome shotgun (WGS) entry which is preliminary data.</text>
</comment>
<keyword evidence="1" id="KW-0812">Transmembrane</keyword>
<keyword evidence="1" id="KW-0472">Membrane</keyword>
<reference evidence="2 3" key="1">
    <citation type="submission" date="2019-05" db="EMBL/GenBank/DDBJ databases">
        <title>Mikania micrantha, genome provides insights into the molecular mechanism of rapid growth.</title>
        <authorList>
            <person name="Liu B."/>
        </authorList>
    </citation>
    <scope>NUCLEOTIDE SEQUENCE [LARGE SCALE GENOMIC DNA]</scope>
    <source>
        <strain evidence="2">NLD-2019</strain>
        <tissue evidence="2">Leaf</tissue>
    </source>
</reference>
<accession>A0A5N6P884</accession>
<evidence type="ECO:0000313" key="3">
    <source>
        <dbReference type="Proteomes" id="UP000326396"/>
    </source>
</evidence>
<keyword evidence="1" id="KW-1133">Transmembrane helix</keyword>
<dbReference type="AlphaFoldDB" id="A0A5N6P884"/>
<protein>
    <recommendedName>
        <fullName evidence="4">Transmembrane protein</fullName>
    </recommendedName>
</protein>
<name>A0A5N6P884_9ASTR</name>
<keyword evidence="3" id="KW-1185">Reference proteome</keyword>
<evidence type="ECO:0000313" key="2">
    <source>
        <dbReference type="EMBL" id="KAD5961465.1"/>
    </source>
</evidence>
<sequence>MKKNHGSELDLLIDCGTKLQVKSTKISHSRPSNLVFLLMVFIIVVKIGFITSSMCRMTAMVKPTTLVVYWLSEEVDKCCGGDICQRFCLLYVKIRGSISVKR</sequence>
<gene>
    <name evidence="2" type="ORF">E3N88_12938</name>
</gene>
<evidence type="ECO:0008006" key="4">
    <source>
        <dbReference type="Google" id="ProtNLM"/>
    </source>
</evidence>
<feature type="transmembrane region" description="Helical" evidence="1">
    <location>
        <begin position="34"/>
        <end position="52"/>
    </location>
</feature>
<dbReference type="EMBL" id="SZYD01000006">
    <property type="protein sequence ID" value="KAD5961465.1"/>
    <property type="molecule type" value="Genomic_DNA"/>
</dbReference>
<organism evidence="2 3">
    <name type="scientific">Mikania micrantha</name>
    <name type="common">bitter vine</name>
    <dbReference type="NCBI Taxonomy" id="192012"/>
    <lineage>
        <taxon>Eukaryota</taxon>
        <taxon>Viridiplantae</taxon>
        <taxon>Streptophyta</taxon>
        <taxon>Embryophyta</taxon>
        <taxon>Tracheophyta</taxon>
        <taxon>Spermatophyta</taxon>
        <taxon>Magnoliopsida</taxon>
        <taxon>eudicotyledons</taxon>
        <taxon>Gunneridae</taxon>
        <taxon>Pentapetalae</taxon>
        <taxon>asterids</taxon>
        <taxon>campanulids</taxon>
        <taxon>Asterales</taxon>
        <taxon>Asteraceae</taxon>
        <taxon>Asteroideae</taxon>
        <taxon>Heliantheae alliance</taxon>
        <taxon>Eupatorieae</taxon>
        <taxon>Mikania</taxon>
    </lineage>
</organism>